<dbReference type="GO" id="GO:0006400">
    <property type="term" value="P:tRNA modification"/>
    <property type="evidence" value="ECO:0007669"/>
    <property type="project" value="UniProtKB-UniRule"/>
</dbReference>
<dbReference type="SMART" id="SM00977">
    <property type="entry name" value="TilS_C"/>
    <property type="match status" value="1"/>
</dbReference>
<evidence type="ECO:0000256" key="2">
    <source>
        <dbReference type="ARBA" id="ARBA00022490"/>
    </source>
</evidence>
<keyword evidence="4 8" id="KW-0819">tRNA processing</keyword>
<keyword evidence="6 8" id="KW-0067">ATP-binding</keyword>
<dbReference type="AlphaFoldDB" id="A0A4R4AGK9"/>
<dbReference type="EC" id="6.3.4.19" evidence="8"/>
<dbReference type="NCBIfam" id="TIGR02432">
    <property type="entry name" value="lysidine_TilS_N"/>
    <property type="match status" value="1"/>
</dbReference>
<dbReference type="Pfam" id="PF09179">
    <property type="entry name" value="TilS"/>
    <property type="match status" value="1"/>
</dbReference>
<name>A0A4R4AGK9_MARGR</name>
<comment type="similarity">
    <text evidence="8">Belongs to the tRNA(Ile)-lysidine synthase family.</text>
</comment>
<dbReference type="Pfam" id="PF11734">
    <property type="entry name" value="TilS_C"/>
    <property type="match status" value="1"/>
</dbReference>
<dbReference type="InterPro" id="IPR012795">
    <property type="entry name" value="tRNA_Ile_lys_synt_N"/>
</dbReference>
<dbReference type="GO" id="GO:0032267">
    <property type="term" value="F:tRNA(Ile)-lysidine synthase activity"/>
    <property type="evidence" value="ECO:0007669"/>
    <property type="project" value="UniProtKB-EC"/>
</dbReference>
<comment type="subcellular location">
    <subcellularLocation>
        <location evidence="1 8">Cytoplasm</location>
    </subcellularLocation>
</comment>
<evidence type="ECO:0000256" key="6">
    <source>
        <dbReference type="ARBA" id="ARBA00022840"/>
    </source>
</evidence>
<dbReference type="EMBL" id="SMDC01000002">
    <property type="protein sequence ID" value="TCW38361.1"/>
    <property type="molecule type" value="Genomic_DNA"/>
</dbReference>
<dbReference type="SUPFAM" id="SSF82829">
    <property type="entry name" value="MesJ substrate recognition domain-like"/>
    <property type="match status" value="1"/>
</dbReference>
<dbReference type="InterPro" id="IPR014729">
    <property type="entry name" value="Rossmann-like_a/b/a_fold"/>
</dbReference>
<evidence type="ECO:0000313" key="11">
    <source>
        <dbReference type="Proteomes" id="UP000295247"/>
    </source>
</evidence>
<comment type="function">
    <text evidence="8">Ligates lysine onto the cytidine present at position 34 of the AUA codon-specific tRNA(Ile) that contains the anticodon CAU, in an ATP-dependent manner. Cytidine is converted to lysidine, thus changing the amino acid specificity of the tRNA from methionine to isoleucine.</text>
</comment>
<keyword evidence="2 8" id="KW-0963">Cytoplasm</keyword>
<dbReference type="SUPFAM" id="SSF56037">
    <property type="entry name" value="PheT/TilS domain"/>
    <property type="match status" value="1"/>
</dbReference>
<dbReference type="PANTHER" id="PTHR43033">
    <property type="entry name" value="TRNA(ILE)-LYSIDINE SYNTHASE-RELATED"/>
    <property type="match status" value="1"/>
</dbReference>
<organism evidence="10 11">
    <name type="scientific">Marichromatium gracile</name>
    <name type="common">Chromatium gracile</name>
    <dbReference type="NCBI Taxonomy" id="1048"/>
    <lineage>
        <taxon>Bacteria</taxon>
        <taxon>Pseudomonadati</taxon>
        <taxon>Pseudomonadota</taxon>
        <taxon>Gammaproteobacteria</taxon>
        <taxon>Chromatiales</taxon>
        <taxon>Chromatiaceae</taxon>
        <taxon>Marichromatium</taxon>
    </lineage>
</organism>
<comment type="domain">
    <text evidence="8">The N-terminal region contains the highly conserved SGGXDS motif, predicted to be a P-loop motif involved in ATP binding.</text>
</comment>
<evidence type="ECO:0000256" key="7">
    <source>
        <dbReference type="ARBA" id="ARBA00048539"/>
    </source>
</evidence>
<dbReference type="InterPro" id="IPR015262">
    <property type="entry name" value="tRNA_Ile_lys_synt_subst-bd"/>
</dbReference>
<reference evidence="10 11" key="1">
    <citation type="submission" date="2019-03" db="EMBL/GenBank/DDBJ databases">
        <title>Genomic Encyclopedia of Type Strains, Phase IV (KMG-IV): sequencing the most valuable type-strain genomes for metagenomic binning, comparative biology and taxonomic classification.</title>
        <authorList>
            <person name="Goeker M."/>
        </authorList>
    </citation>
    <scope>NUCLEOTIDE SEQUENCE [LARGE SCALE GENOMIC DNA]</scope>
    <source>
        <strain evidence="10 11">DSM 203</strain>
    </source>
</reference>
<evidence type="ECO:0000256" key="5">
    <source>
        <dbReference type="ARBA" id="ARBA00022741"/>
    </source>
</evidence>
<feature type="domain" description="Lysidine-tRNA(Ile) synthetase C-terminal" evidence="9">
    <location>
        <begin position="353"/>
        <end position="425"/>
    </location>
</feature>
<evidence type="ECO:0000256" key="3">
    <source>
        <dbReference type="ARBA" id="ARBA00022598"/>
    </source>
</evidence>
<evidence type="ECO:0000256" key="1">
    <source>
        <dbReference type="ARBA" id="ARBA00004496"/>
    </source>
</evidence>
<evidence type="ECO:0000256" key="4">
    <source>
        <dbReference type="ARBA" id="ARBA00022694"/>
    </source>
</evidence>
<dbReference type="InterPro" id="IPR011063">
    <property type="entry name" value="TilS/TtcA_N"/>
</dbReference>
<gene>
    <name evidence="8" type="primary">tilS</name>
    <name evidence="10" type="ORF">EDC29_102254</name>
</gene>
<dbReference type="Proteomes" id="UP000295247">
    <property type="component" value="Unassembled WGS sequence"/>
</dbReference>
<evidence type="ECO:0000259" key="9">
    <source>
        <dbReference type="SMART" id="SM00977"/>
    </source>
</evidence>
<dbReference type="GO" id="GO:0005737">
    <property type="term" value="C:cytoplasm"/>
    <property type="evidence" value="ECO:0007669"/>
    <property type="project" value="UniProtKB-SubCell"/>
</dbReference>
<comment type="catalytic activity">
    <reaction evidence="7 8">
        <text>cytidine(34) in tRNA(Ile2) + L-lysine + ATP = lysidine(34) in tRNA(Ile2) + AMP + diphosphate + H(+)</text>
        <dbReference type="Rhea" id="RHEA:43744"/>
        <dbReference type="Rhea" id="RHEA-COMP:10625"/>
        <dbReference type="Rhea" id="RHEA-COMP:10670"/>
        <dbReference type="ChEBI" id="CHEBI:15378"/>
        <dbReference type="ChEBI" id="CHEBI:30616"/>
        <dbReference type="ChEBI" id="CHEBI:32551"/>
        <dbReference type="ChEBI" id="CHEBI:33019"/>
        <dbReference type="ChEBI" id="CHEBI:82748"/>
        <dbReference type="ChEBI" id="CHEBI:83665"/>
        <dbReference type="ChEBI" id="CHEBI:456215"/>
        <dbReference type="EC" id="6.3.4.19"/>
    </reaction>
</comment>
<keyword evidence="5 8" id="KW-0547">Nucleotide-binding</keyword>
<comment type="caution">
    <text evidence="10">The sequence shown here is derived from an EMBL/GenBank/DDBJ whole genome shotgun (WGS) entry which is preliminary data.</text>
</comment>
<feature type="binding site" evidence="8">
    <location>
        <begin position="27"/>
        <end position="32"/>
    </location>
    <ligand>
        <name>ATP</name>
        <dbReference type="ChEBI" id="CHEBI:30616"/>
    </ligand>
</feature>
<evidence type="ECO:0000313" key="10">
    <source>
        <dbReference type="EMBL" id="TCW38361.1"/>
    </source>
</evidence>
<dbReference type="Pfam" id="PF01171">
    <property type="entry name" value="ATP_bind_3"/>
    <property type="match status" value="1"/>
</dbReference>
<dbReference type="PANTHER" id="PTHR43033:SF1">
    <property type="entry name" value="TRNA(ILE)-LYSIDINE SYNTHASE-RELATED"/>
    <property type="match status" value="1"/>
</dbReference>
<dbReference type="Gene3D" id="3.40.50.620">
    <property type="entry name" value="HUPs"/>
    <property type="match status" value="1"/>
</dbReference>
<dbReference type="CDD" id="cd01992">
    <property type="entry name" value="TilS_N"/>
    <property type="match status" value="1"/>
</dbReference>
<protein>
    <recommendedName>
        <fullName evidence="8">tRNA(Ile)-lysidine synthase</fullName>
        <ecNumber evidence="8">6.3.4.19</ecNumber>
    </recommendedName>
    <alternativeName>
        <fullName evidence="8">tRNA(Ile)-2-lysyl-cytidine synthase</fullName>
    </alternativeName>
    <alternativeName>
        <fullName evidence="8">tRNA(Ile)-lysidine synthetase</fullName>
    </alternativeName>
</protein>
<accession>A0A4R4AGK9</accession>
<dbReference type="Gene3D" id="1.20.59.20">
    <property type="match status" value="1"/>
</dbReference>
<evidence type="ECO:0000256" key="8">
    <source>
        <dbReference type="HAMAP-Rule" id="MF_01161"/>
    </source>
</evidence>
<proteinExistence type="inferred from homology"/>
<dbReference type="RefSeq" id="WP_132228710.1">
    <property type="nucleotide sequence ID" value="NZ_NRRH01000003.1"/>
</dbReference>
<dbReference type="InterPro" id="IPR012796">
    <property type="entry name" value="Lysidine-tRNA-synth_C"/>
</dbReference>
<dbReference type="GO" id="GO:0005524">
    <property type="term" value="F:ATP binding"/>
    <property type="evidence" value="ECO:0007669"/>
    <property type="project" value="UniProtKB-UniRule"/>
</dbReference>
<keyword evidence="3 8" id="KW-0436">Ligase</keyword>
<dbReference type="HAMAP" id="MF_01161">
    <property type="entry name" value="tRNA_Ile_lys_synt"/>
    <property type="match status" value="1"/>
</dbReference>
<dbReference type="InterPro" id="IPR012094">
    <property type="entry name" value="tRNA_Ile_lys_synt"/>
</dbReference>
<dbReference type="SUPFAM" id="SSF52402">
    <property type="entry name" value="Adenine nucleotide alpha hydrolases-like"/>
    <property type="match status" value="1"/>
</dbReference>
<sequence>MDALDPERLAADLVALGGRGRCWIAYSGGLDSTVLLHALTRAPLARPLGAIHIDHGLQPVARDWRRHCRERCRVLGVRFVARALALSPPPGESLEAHAREARYRAFAALLDDDELLLTAHHLDDQAETLLLALLRGSGVHGLAAMPGCAPLGRGRLVRPLLGVSRAQLLDYARRHRLDWIEDPSNDALHHDRNLLRHQVLPLLRGRWPAAASTIARSAAHCAEAATLIDRQAGRDLAAVAGAVPGTLSVAGLSGLEPSVRRAVARLWLRRQGFAVPGRARLERVVGELLTARADAAPQVAWTGCEVRRYRDDLYALQPLPRPPDAALRWVSGRELVLPQGLGELRLAGVELALEVRFAGAGGRCRQRPGGPLRALKKVFQEAGVAPWLRPLVPLLFVAGTDRLVAVAGVCGCHPEETGAPGRLRWSGHPWGALGVFREVCEIGHAAGGEGAQ</sequence>
<dbReference type="NCBIfam" id="TIGR02433">
    <property type="entry name" value="lysidine_TilS_C"/>
    <property type="match status" value="1"/>
</dbReference>